<accession>A0A5C3QLQ9</accession>
<sequence length="56" mass="6237">MIDGDCDGFGASLHARPLLWRLQVAHWRHFCLVATPGQPPPTNSAQLLTHYADLLK</sequence>
<protein>
    <submittedName>
        <fullName evidence="1">Uncharacterized protein</fullName>
    </submittedName>
</protein>
<dbReference type="AlphaFoldDB" id="A0A5C3QLQ9"/>
<reference evidence="1 2" key="1">
    <citation type="journal article" date="2019" name="Nat. Ecol. Evol.">
        <title>Megaphylogeny resolves global patterns of mushroom evolution.</title>
        <authorList>
            <person name="Varga T."/>
            <person name="Krizsan K."/>
            <person name="Foldi C."/>
            <person name="Dima B."/>
            <person name="Sanchez-Garcia M."/>
            <person name="Sanchez-Ramirez S."/>
            <person name="Szollosi G.J."/>
            <person name="Szarkandi J.G."/>
            <person name="Papp V."/>
            <person name="Albert L."/>
            <person name="Andreopoulos W."/>
            <person name="Angelini C."/>
            <person name="Antonin V."/>
            <person name="Barry K.W."/>
            <person name="Bougher N.L."/>
            <person name="Buchanan P."/>
            <person name="Buyck B."/>
            <person name="Bense V."/>
            <person name="Catcheside P."/>
            <person name="Chovatia M."/>
            <person name="Cooper J."/>
            <person name="Damon W."/>
            <person name="Desjardin D."/>
            <person name="Finy P."/>
            <person name="Geml J."/>
            <person name="Haridas S."/>
            <person name="Hughes K."/>
            <person name="Justo A."/>
            <person name="Karasinski D."/>
            <person name="Kautmanova I."/>
            <person name="Kiss B."/>
            <person name="Kocsube S."/>
            <person name="Kotiranta H."/>
            <person name="LaButti K.M."/>
            <person name="Lechner B.E."/>
            <person name="Liimatainen K."/>
            <person name="Lipzen A."/>
            <person name="Lukacs Z."/>
            <person name="Mihaltcheva S."/>
            <person name="Morgado L.N."/>
            <person name="Niskanen T."/>
            <person name="Noordeloos M.E."/>
            <person name="Ohm R.A."/>
            <person name="Ortiz-Santana B."/>
            <person name="Ovrebo C."/>
            <person name="Racz N."/>
            <person name="Riley R."/>
            <person name="Savchenko A."/>
            <person name="Shiryaev A."/>
            <person name="Soop K."/>
            <person name="Spirin V."/>
            <person name="Szebenyi C."/>
            <person name="Tomsovsky M."/>
            <person name="Tulloss R.E."/>
            <person name="Uehling J."/>
            <person name="Grigoriev I.V."/>
            <person name="Vagvolgyi C."/>
            <person name="Papp T."/>
            <person name="Martin F.M."/>
            <person name="Miettinen O."/>
            <person name="Hibbett D.S."/>
            <person name="Nagy L.G."/>
        </authorList>
    </citation>
    <scope>NUCLEOTIDE SEQUENCE [LARGE SCALE GENOMIC DNA]</scope>
    <source>
        <strain evidence="1 2">CBS 309.79</strain>
    </source>
</reference>
<proteinExistence type="predicted"/>
<evidence type="ECO:0000313" key="2">
    <source>
        <dbReference type="Proteomes" id="UP000305067"/>
    </source>
</evidence>
<gene>
    <name evidence="1" type="ORF">BDV98DRAFT_566673</name>
</gene>
<organism evidence="1 2">
    <name type="scientific">Pterulicium gracile</name>
    <dbReference type="NCBI Taxonomy" id="1884261"/>
    <lineage>
        <taxon>Eukaryota</taxon>
        <taxon>Fungi</taxon>
        <taxon>Dikarya</taxon>
        <taxon>Basidiomycota</taxon>
        <taxon>Agaricomycotina</taxon>
        <taxon>Agaricomycetes</taxon>
        <taxon>Agaricomycetidae</taxon>
        <taxon>Agaricales</taxon>
        <taxon>Pleurotineae</taxon>
        <taxon>Pterulaceae</taxon>
        <taxon>Pterulicium</taxon>
    </lineage>
</organism>
<name>A0A5C3QLQ9_9AGAR</name>
<keyword evidence="2" id="KW-1185">Reference proteome</keyword>
<dbReference type="EMBL" id="ML178823">
    <property type="protein sequence ID" value="TFL02100.1"/>
    <property type="molecule type" value="Genomic_DNA"/>
</dbReference>
<evidence type="ECO:0000313" key="1">
    <source>
        <dbReference type="EMBL" id="TFL02100.1"/>
    </source>
</evidence>
<dbReference type="Proteomes" id="UP000305067">
    <property type="component" value="Unassembled WGS sequence"/>
</dbReference>